<name>A0A2T3HRM7_9SPHI</name>
<evidence type="ECO:0000313" key="2">
    <source>
        <dbReference type="Proteomes" id="UP000240912"/>
    </source>
</evidence>
<evidence type="ECO:0000313" key="1">
    <source>
        <dbReference type="EMBL" id="PST85079.1"/>
    </source>
</evidence>
<dbReference type="Proteomes" id="UP000240912">
    <property type="component" value="Unassembled WGS sequence"/>
</dbReference>
<dbReference type="AlphaFoldDB" id="A0A2T3HRM7"/>
<dbReference type="OrthoDB" id="9804907at2"/>
<sequence length="114" mass="12504">MPLSLKQTAQPQAPVQPEPANFYEQTLGIHARVFQGAASDPGYLGKDVEADVVLLTNDCLEACFELRSKGISFSQSPSYIEAGLSAVFADPLGRKCMLLEKRDYTEEEEFIGFA</sequence>
<evidence type="ECO:0008006" key="3">
    <source>
        <dbReference type="Google" id="ProtNLM"/>
    </source>
</evidence>
<proteinExistence type="predicted"/>
<accession>A0A2T3HRM7</accession>
<keyword evidence="2" id="KW-1185">Reference proteome</keyword>
<dbReference type="RefSeq" id="WP_107213474.1">
    <property type="nucleotide sequence ID" value="NZ_KZ686268.1"/>
</dbReference>
<dbReference type="EMBL" id="PYLS01000001">
    <property type="protein sequence ID" value="PST85079.1"/>
    <property type="molecule type" value="Genomic_DNA"/>
</dbReference>
<dbReference type="InterPro" id="IPR029068">
    <property type="entry name" value="Glyas_Bleomycin-R_OHBP_Dase"/>
</dbReference>
<dbReference type="Gene3D" id="3.10.180.10">
    <property type="entry name" value="2,3-Dihydroxybiphenyl 1,2-Dioxygenase, domain 1"/>
    <property type="match status" value="1"/>
</dbReference>
<comment type="caution">
    <text evidence="1">The sequence shown here is derived from an EMBL/GenBank/DDBJ whole genome shotgun (WGS) entry which is preliminary data.</text>
</comment>
<reference evidence="1 2" key="1">
    <citation type="submission" date="2018-03" db="EMBL/GenBank/DDBJ databases">
        <authorList>
            <person name="Keele B.F."/>
        </authorList>
    </citation>
    <scope>NUCLEOTIDE SEQUENCE [LARGE SCALE GENOMIC DNA]</scope>
    <source>
        <strain evidence="1 2">YL28-9</strain>
    </source>
</reference>
<organism evidence="1 2">
    <name type="scientific">Pedobacter yulinensis</name>
    <dbReference type="NCBI Taxonomy" id="2126353"/>
    <lineage>
        <taxon>Bacteria</taxon>
        <taxon>Pseudomonadati</taxon>
        <taxon>Bacteroidota</taxon>
        <taxon>Sphingobacteriia</taxon>
        <taxon>Sphingobacteriales</taxon>
        <taxon>Sphingobacteriaceae</taxon>
        <taxon>Pedobacter</taxon>
    </lineage>
</organism>
<gene>
    <name evidence="1" type="ORF">C7T94_02910</name>
</gene>
<protein>
    <recommendedName>
        <fullName evidence="3">VOC domain-containing protein</fullName>
    </recommendedName>
</protein>